<sequence>RSVLNTNATFGVTKSVDDIGEGNGFASRCGMVTCAWTGDEAADNLPSRVVVKIPSVIPFRKLNDSLPKNQRMIDGDEAMWKMIEGQLREVHDIEVATYDFFDNFEGLS</sequence>
<dbReference type="PANTHER" id="PTHR23020:SF8">
    <property type="entry name" value="CHK KINASE-LIKE DOMAIN-CONTAINING PROTEIN"/>
    <property type="match status" value="1"/>
</dbReference>
<gene>
    <name evidence="1" type="ORF">PFISCL1PPCAC_23166</name>
</gene>
<evidence type="ECO:0000313" key="2">
    <source>
        <dbReference type="Proteomes" id="UP001432322"/>
    </source>
</evidence>
<feature type="non-terminal residue" evidence="1">
    <location>
        <position position="1"/>
    </location>
</feature>
<dbReference type="Pfam" id="PF07914">
    <property type="entry name" value="DUF1679"/>
    <property type="match status" value="1"/>
</dbReference>
<name>A0AAV5WQ34_9BILA</name>
<proteinExistence type="predicted"/>
<dbReference type="InterPro" id="IPR052961">
    <property type="entry name" value="Oxido-Kinase-like_Enzymes"/>
</dbReference>
<dbReference type="AlphaFoldDB" id="A0AAV5WQ34"/>
<comment type="caution">
    <text evidence="1">The sequence shown here is derived from an EMBL/GenBank/DDBJ whole genome shotgun (WGS) entry which is preliminary data.</text>
</comment>
<accession>A0AAV5WQ34</accession>
<dbReference type="PANTHER" id="PTHR23020">
    <property type="entry name" value="UNCHARACTERIZED NUCLEAR HORMONE RECEPTOR-RELATED"/>
    <property type="match status" value="1"/>
</dbReference>
<keyword evidence="2" id="KW-1185">Reference proteome</keyword>
<organism evidence="1 2">
    <name type="scientific">Pristionchus fissidentatus</name>
    <dbReference type="NCBI Taxonomy" id="1538716"/>
    <lineage>
        <taxon>Eukaryota</taxon>
        <taxon>Metazoa</taxon>
        <taxon>Ecdysozoa</taxon>
        <taxon>Nematoda</taxon>
        <taxon>Chromadorea</taxon>
        <taxon>Rhabditida</taxon>
        <taxon>Rhabditina</taxon>
        <taxon>Diplogasteromorpha</taxon>
        <taxon>Diplogasteroidea</taxon>
        <taxon>Neodiplogasteridae</taxon>
        <taxon>Pristionchus</taxon>
    </lineage>
</organism>
<dbReference type="Proteomes" id="UP001432322">
    <property type="component" value="Unassembled WGS sequence"/>
</dbReference>
<evidence type="ECO:0000313" key="1">
    <source>
        <dbReference type="EMBL" id="GMT31869.1"/>
    </source>
</evidence>
<reference evidence="1" key="1">
    <citation type="submission" date="2023-10" db="EMBL/GenBank/DDBJ databases">
        <title>Genome assembly of Pristionchus species.</title>
        <authorList>
            <person name="Yoshida K."/>
            <person name="Sommer R.J."/>
        </authorList>
    </citation>
    <scope>NUCLEOTIDE SEQUENCE</scope>
    <source>
        <strain evidence="1">RS5133</strain>
    </source>
</reference>
<feature type="non-terminal residue" evidence="1">
    <location>
        <position position="108"/>
    </location>
</feature>
<dbReference type="EMBL" id="BTSY01000006">
    <property type="protein sequence ID" value="GMT31869.1"/>
    <property type="molecule type" value="Genomic_DNA"/>
</dbReference>
<protein>
    <submittedName>
        <fullName evidence="1">Uncharacterized protein</fullName>
    </submittedName>
</protein>
<dbReference type="InterPro" id="IPR012877">
    <property type="entry name" value="Dhs-27"/>
</dbReference>